<accession>A0A200QDZ4</accession>
<proteinExistence type="inferred from homology"/>
<comment type="caution">
    <text evidence="10">Lacks conserved residue(s) required for the propagation of feature annotation.</text>
</comment>
<feature type="transmembrane region" description="Helical" evidence="10">
    <location>
        <begin position="271"/>
        <end position="291"/>
    </location>
</feature>
<evidence type="ECO:0000313" key="14">
    <source>
        <dbReference type="EMBL" id="OVA08681.1"/>
    </source>
</evidence>
<feature type="transmembrane region" description="Helical" evidence="10">
    <location>
        <begin position="215"/>
        <end position="235"/>
    </location>
</feature>
<feature type="transmembrane region" description="Helical" evidence="10">
    <location>
        <begin position="497"/>
        <end position="515"/>
    </location>
</feature>
<feature type="transmembrane region" description="Helical" evidence="10">
    <location>
        <begin position="241"/>
        <end position="259"/>
    </location>
</feature>
<evidence type="ECO:0000256" key="1">
    <source>
        <dbReference type="ARBA" id="ARBA00004141"/>
    </source>
</evidence>
<gene>
    <name evidence="14" type="ORF">BVC80_1611g35</name>
</gene>
<comment type="subcellular location">
    <subcellularLocation>
        <location evidence="1 10">Membrane</location>
        <topology evidence="1 10">Multi-pass membrane protein</topology>
    </subcellularLocation>
</comment>
<dbReference type="Pfam" id="PF02705">
    <property type="entry name" value="K_trans"/>
    <property type="match status" value="1"/>
</dbReference>
<evidence type="ECO:0000256" key="2">
    <source>
        <dbReference type="ARBA" id="ARBA00008440"/>
    </source>
</evidence>
<keyword evidence="11" id="KW-0175">Coiled coil</keyword>
<feature type="transmembrane region" description="Helical" evidence="10">
    <location>
        <begin position="122"/>
        <end position="143"/>
    </location>
</feature>
<evidence type="ECO:0000256" key="11">
    <source>
        <dbReference type="SAM" id="Coils"/>
    </source>
</evidence>
<comment type="similarity">
    <text evidence="2 10">Belongs to the HAK/KUP transporter (TC 2.A.72.3) family.</text>
</comment>
<dbReference type="InterPro" id="IPR053951">
    <property type="entry name" value="K_trans_N"/>
</dbReference>
<keyword evidence="5 10" id="KW-0812">Transmembrane</keyword>
<evidence type="ECO:0000256" key="4">
    <source>
        <dbReference type="ARBA" id="ARBA00022538"/>
    </source>
</evidence>
<dbReference type="EMBL" id="MVGT01002309">
    <property type="protein sequence ID" value="OVA08681.1"/>
    <property type="molecule type" value="Genomic_DNA"/>
</dbReference>
<feature type="domain" description="K+ potassium transporter C-terminal" evidence="13">
    <location>
        <begin position="577"/>
        <end position="767"/>
    </location>
</feature>
<dbReference type="PANTHER" id="PTHR30540:SF109">
    <property type="entry name" value="POTASSIUM TRANSPORTER"/>
    <property type="match status" value="1"/>
</dbReference>
<evidence type="ECO:0000256" key="3">
    <source>
        <dbReference type="ARBA" id="ARBA00022448"/>
    </source>
</evidence>
<keyword evidence="15" id="KW-1185">Reference proteome</keyword>
<keyword evidence="7 10" id="KW-1133">Transmembrane helix</keyword>
<feature type="transmembrane region" description="Helical" evidence="10">
    <location>
        <begin position="317"/>
        <end position="336"/>
    </location>
</feature>
<feature type="transmembrane region" description="Helical" evidence="10">
    <location>
        <begin position="388"/>
        <end position="412"/>
    </location>
</feature>
<organism evidence="14 15">
    <name type="scientific">Macleaya cordata</name>
    <name type="common">Five-seeded plume-poppy</name>
    <name type="synonym">Bocconia cordata</name>
    <dbReference type="NCBI Taxonomy" id="56857"/>
    <lineage>
        <taxon>Eukaryota</taxon>
        <taxon>Viridiplantae</taxon>
        <taxon>Streptophyta</taxon>
        <taxon>Embryophyta</taxon>
        <taxon>Tracheophyta</taxon>
        <taxon>Spermatophyta</taxon>
        <taxon>Magnoliopsida</taxon>
        <taxon>Ranunculales</taxon>
        <taxon>Papaveraceae</taxon>
        <taxon>Papaveroideae</taxon>
        <taxon>Macleaya</taxon>
    </lineage>
</organism>
<feature type="coiled-coil region" evidence="11">
    <location>
        <begin position="23"/>
        <end position="58"/>
    </location>
</feature>
<name>A0A200QDZ4_MACCD</name>
<keyword evidence="4 10" id="KW-0633">Potassium transport</keyword>
<dbReference type="AlphaFoldDB" id="A0A200QDZ4"/>
<evidence type="ECO:0000259" key="13">
    <source>
        <dbReference type="Pfam" id="PF22776"/>
    </source>
</evidence>
<feature type="transmembrane region" description="Helical" evidence="10">
    <location>
        <begin position="466"/>
        <end position="490"/>
    </location>
</feature>
<keyword evidence="3" id="KW-0813">Transport</keyword>
<dbReference type="InParanoid" id="A0A200QDZ4"/>
<dbReference type="OrthoDB" id="504708at2759"/>
<dbReference type="OMA" id="NCEERSN"/>
<dbReference type="Proteomes" id="UP000195402">
    <property type="component" value="Unassembled WGS sequence"/>
</dbReference>
<sequence length="767" mass="86522">MEDQMRDYENNSVVVNVVEMVERENLERENNVVVDQGKEEEEEMKEEVQINNNQTKQVKKFVRLDSLDKEACRVSAMSTTTKAASVAAVLKLAFQSIGIVYGDIGTSPLYVFASTFSDRVPTHNNILGALSLIIYSLTLFPLIKYVFIVLRANDNGDGGTFAMYSLICRHSKVGAIPNTQQGNDEMKLSAYNLKIPNKNLKRAEKIKQAMEKSSFAKTCLLIVALLGTCMVIGDGILTPCISDVVVMISVAILVILFSIQRFGTDKVGYTFAPAILIWYLFIGIIGLFNLITHESTVVKAFNPIYMFRYFNEDPKQAWISLGGIVLCMTGTEAMFADLGHFSVRAIQIAFTGLVYPCLLCAYVGQAAYLSKFPNDVSNAFYKSTPKSVYWPMFTIAVLASIIASQAMISATFSIVKQSMAMGCFPRVRVVHTSHKHEGQVYIPEINFLLMFACVLVTAGFKETTKIGNAYGIAVVAVMLVTSSLLVLIMLMIWQTNLLLVALFVLVFGSFELLYFSSVLYKFDKGGYLPLSFAGGLFFVMYVWHYVQTKRYKFEVENKVSTQYLDNLGSDLGITRVPGVGLLYTELTRGIPAIFSHFLTNLPAIHSVLVFVSVKYLPVNKVPADERFLFRRVGTKEYKMYRCIARYGYRDMRVGNEEFENLLMEHLKSFIRTENWENACVENSQGFSRVGEEEVEEEEIQFLEKSRKSGVIYMLGHSEVKASEDSCLVKRIVVNYAYDFLRRNFRQGFVDLQIPNKNLLQVGMNYYI</sequence>
<feature type="transmembrane region" description="Helical" evidence="10">
    <location>
        <begin position="348"/>
        <end position="368"/>
    </location>
</feature>
<evidence type="ECO:0000256" key="10">
    <source>
        <dbReference type="RuleBase" id="RU321113"/>
    </source>
</evidence>
<dbReference type="GO" id="GO:0016020">
    <property type="term" value="C:membrane"/>
    <property type="evidence" value="ECO:0007669"/>
    <property type="project" value="UniProtKB-SubCell"/>
</dbReference>
<dbReference type="GO" id="GO:0015079">
    <property type="term" value="F:potassium ion transmembrane transporter activity"/>
    <property type="evidence" value="ECO:0007669"/>
    <property type="project" value="UniProtKB-UniRule"/>
</dbReference>
<keyword evidence="8 10" id="KW-0406">Ion transport</keyword>
<evidence type="ECO:0000259" key="12">
    <source>
        <dbReference type="Pfam" id="PF02705"/>
    </source>
</evidence>
<feature type="domain" description="K+ potassium transporter integral membrane" evidence="12">
    <location>
        <begin position="92"/>
        <end position="562"/>
    </location>
</feature>
<evidence type="ECO:0000256" key="6">
    <source>
        <dbReference type="ARBA" id="ARBA00022958"/>
    </source>
</evidence>
<comment type="function">
    <text evidence="10">Potassium transporter.</text>
</comment>
<dbReference type="PANTHER" id="PTHR30540">
    <property type="entry name" value="OSMOTIC STRESS POTASSIUM TRANSPORTER"/>
    <property type="match status" value="1"/>
</dbReference>
<reference evidence="14 15" key="1">
    <citation type="journal article" date="2017" name="Mol. Plant">
        <title>The Genome of Medicinal Plant Macleaya cordata Provides New Insights into Benzylisoquinoline Alkaloids Metabolism.</title>
        <authorList>
            <person name="Liu X."/>
            <person name="Liu Y."/>
            <person name="Huang P."/>
            <person name="Ma Y."/>
            <person name="Qing Z."/>
            <person name="Tang Q."/>
            <person name="Cao H."/>
            <person name="Cheng P."/>
            <person name="Zheng Y."/>
            <person name="Yuan Z."/>
            <person name="Zhou Y."/>
            <person name="Liu J."/>
            <person name="Tang Z."/>
            <person name="Zhuo Y."/>
            <person name="Zhang Y."/>
            <person name="Yu L."/>
            <person name="Huang J."/>
            <person name="Yang P."/>
            <person name="Peng Q."/>
            <person name="Zhang J."/>
            <person name="Jiang W."/>
            <person name="Zhang Z."/>
            <person name="Lin K."/>
            <person name="Ro D.K."/>
            <person name="Chen X."/>
            <person name="Xiong X."/>
            <person name="Shang Y."/>
            <person name="Huang S."/>
            <person name="Zeng J."/>
        </authorList>
    </citation>
    <scope>NUCLEOTIDE SEQUENCE [LARGE SCALE GENOMIC DNA]</scope>
    <source>
        <strain evidence="15">cv. BLH2017</strain>
        <tissue evidence="14">Root</tissue>
    </source>
</reference>
<dbReference type="Pfam" id="PF22776">
    <property type="entry name" value="K_trans_C"/>
    <property type="match status" value="1"/>
</dbReference>
<comment type="caution">
    <text evidence="14">The sequence shown here is derived from an EMBL/GenBank/DDBJ whole genome shotgun (WGS) entry which is preliminary data.</text>
</comment>
<dbReference type="InterPro" id="IPR053952">
    <property type="entry name" value="K_trans_C"/>
</dbReference>
<feature type="transmembrane region" description="Helical" evidence="10">
    <location>
        <begin position="83"/>
        <end position="102"/>
    </location>
</feature>
<evidence type="ECO:0000313" key="15">
    <source>
        <dbReference type="Proteomes" id="UP000195402"/>
    </source>
</evidence>
<evidence type="ECO:0000256" key="8">
    <source>
        <dbReference type="ARBA" id="ARBA00023065"/>
    </source>
</evidence>
<feature type="transmembrane region" description="Helical" evidence="10">
    <location>
        <begin position="527"/>
        <end position="546"/>
    </location>
</feature>
<protein>
    <recommendedName>
        <fullName evidence="10">Potassium transporter</fullName>
    </recommendedName>
</protein>
<dbReference type="InterPro" id="IPR003855">
    <property type="entry name" value="K+_transporter"/>
</dbReference>
<evidence type="ECO:0000256" key="9">
    <source>
        <dbReference type="ARBA" id="ARBA00023136"/>
    </source>
</evidence>
<evidence type="ECO:0000256" key="5">
    <source>
        <dbReference type="ARBA" id="ARBA00022692"/>
    </source>
</evidence>
<evidence type="ECO:0000256" key="7">
    <source>
        <dbReference type="ARBA" id="ARBA00022989"/>
    </source>
</evidence>
<keyword evidence="9 10" id="KW-0472">Membrane</keyword>
<dbReference type="STRING" id="56857.A0A200QDZ4"/>
<keyword evidence="6 10" id="KW-0630">Potassium</keyword>
<dbReference type="NCBIfam" id="TIGR00794">
    <property type="entry name" value="kup"/>
    <property type="match status" value="1"/>
</dbReference>